<dbReference type="Pfam" id="PF09898">
    <property type="entry name" value="DUF2125"/>
    <property type="match status" value="1"/>
</dbReference>
<dbReference type="AlphaFoldDB" id="A0A918IU85"/>
<reference evidence="1" key="1">
    <citation type="journal article" date="2014" name="Int. J. Syst. Evol. Microbiol.">
        <title>Complete genome sequence of Corynebacterium casei LMG S-19264T (=DSM 44701T), isolated from a smear-ripened cheese.</title>
        <authorList>
            <consortium name="US DOE Joint Genome Institute (JGI-PGF)"/>
            <person name="Walter F."/>
            <person name="Albersmeier A."/>
            <person name="Kalinowski J."/>
            <person name="Ruckert C."/>
        </authorList>
    </citation>
    <scope>NUCLEOTIDE SEQUENCE</scope>
    <source>
        <strain evidence="1">KCTC 23714</strain>
    </source>
</reference>
<gene>
    <name evidence="1" type="ORF">GCM10011452_19130</name>
</gene>
<name>A0A918IU85_9RHOB</name>
<comment type="caution">
    <text evidence="1">The sequence shown here is derived from an EMBL/GenBank/DDBJ whole genome shotgun (WGS) entry which is preliminary data.</text>
</comment>
<dbReference type="Proteomes" id="UP000628984">
    <property type="component" value="Unassembled WGS sequence"/>
</dbReference>
<proteinExistence type="predicted"/>
<keyword evidence="2" id="KW-1185">Reference proteome</keyword>
<sequence>MRALVWIVAILGVLWCGWWFVGERGAEKAVAMVMDQAAVRGLAVRHAGVEVAGFPNRFDVTLTEPRVEDVAHGVTWSAPFAQILTLSYAPWNLIAALPDDQTISLQGQEVALKSTRMQGSLFTRPLPSVPLKRLDLVAEGVSLRSDLGWSLGVGSANAALIAGEGTQAQLALRMLDLVPDQALTAALATTDLPGTVERLSLLADLTLRAPIALMDGAPQVEAVDLREALVTWGPVKVKGEGRLVADAQGQAEGTITFTVQGWREALTAAEAMGLVPARFQVALRSVAENLAVQSKVPGQLDLPLVARNGRMMLGPIPLGAAPLLR</sequence>
<dbReference type="RefSeq" id="WP_189633639.1">
    <property type="nucleotide sequence ID" value="NZ_BMYQ01000005.1"/>
</dbReference>
<accession>A0A918IU85</accession>
<dbReference type="EMBL" id="BMYQ01000005">
    <property type="protein sequence ID" value="GGW30829.1"/>
    <property type="molecule type" value="Genomic_DNA"/>
</dbReference>
<reference evidence="1" key="2">
    <citation type="submission" date="2020-09" db="EMBL/GenBank/DDBJ databases">
        <authorList>
            <person name="Sun Q."/>
            <person name="Kim S."/>
        </authorList>
    </citation>
    <scope>NUCLEOTIDE SEQUENCE</scope>
    <source>
        <strain evidence="1">KCTC 23714</strain>
    </source>
</reference>
<evidence type="ECO:0000313" key="2">
    <source>
        <dbReference type="Proteomes" id="UP000628984"/>
    </source>
</evidence>
<evidence type="ECO:0000313" key="1">
    <source>
        <dbReference type="EMBL" id="GGW30829.1"/>
    </source>
</evidence>
<protein>
    <recommendedName>
        <fullName evidence="3">DUF2125 domain-containing protein</fullName>
    </recommendedName>
</protein>
<dbReference type="InterPro" id="IPR018666">
    <property type="entry name" value="DUF2125"/>
</dbReference>
<organism evidence="1 2">
    <name type="scientific">Gemmobacter lanyuensis</name>
    <dbReference type="NCBI Taxonomy" id="1054497"/>
    <lineage>
        <taxon>Bacteria</taxon>
        <taxon>Pseudomonadati</taxon>
        <taxon>Pseudomonadota</taxon>
        <taxon>Alphaproteobacteria</taxon>
        <taxon>Rhodobacterales</taxon>
        <taxon>Paracoccaceae</taxon>
        <taxon>Gemmobacter</taxon>
    </lineage>
</organism>
<evidence type="ECO:0008006" key="3">
    <source>
        <dbReference type="Google" id="ProtNLM"/>
    </source>
</evidence>